<keyword evidence="1" id="KW-1133">Transmembrane helix</keyword>
<reference evidence="2 3" key="1">
    <citation type="journal article" date="2016" name="Nat. Commun.">
        <title>Thousands of microbial genomes shed light on interconnected biogeochemical processes in an aquifer system.</title>
        <authorList>
            <person name="Anantharaman K."/>
            <person name="Brown C.T."/>
            <person name="Hug L.A."/>
            <person name="Sharon I."/>
            <person name="Castelle C.J."/>
            <person name="Probst A.J."/>
            <person name="Thomas B.C."/>
            <person name="Singh A."/>
            <person name="Wilkins M.J."/>
            <person name="Karaoz U."/>
            <person name="Brodie E.L."/>
            <person name="Williams K.H."/>
            <person name="Hubbard S.S."/>
            <person name="Banfield J.F."/>
        </authorList>
    </citation>
    <scope>NUCLEOTIDE SEQUENCE [LARGE SCALE GENOMIC DNA]</scope>
</reference>
<comment type="caution">
    <text evidence="2">The sequence shown here is derived from an EMBL/GenBank/DDBJ whole genome shotgun (WGS) entry which is preliminary data.</text>
</comment>
<sequence length="252" mass="30040">MIKKILLTIIFYSLPLFFLFSNAQVYENTIPGHIVVNSGFPLFIFILKGRELFFVQPLLFLITLLFFLSYDKKRLKFTILPLSYYFLSSQIFILILLFFAKIIFVNSQLLLENVTHFFKYVGFLGNIIFFTYLFSQKLKKEKIRFIFKKNYSDDQINYLPSFAVSLNLMTIPYLFANYIKFASKDNWFVDLLSVTNLSIGGFFVIILIGILAVFFKKLFRINRRVKYFYEKYLIIVFLVMEVILMFIYLLQK</sequence>
<feature type="transmembrane region" description="Helical" evidence="1">
    <location>
        <begin position="82"/>
        <end position="105"/>
    </location>
</feature>
<evidence type="ECO:0000256" key="1">
    <source>
        <dbReference type="SAM" id="Phobius"/>
    </source>
</evidence>
<protein>
    <submittedName>
        <fullName evidence="2">Uncharacterized protein</fullName>
    </submittedName>
</protein>
<gene>
    <name evidence="2" type="ORF">A2V49_04595</name>
</gene>
<dbReference type="EMBL" id="MEUV01000010">
    <property type="protein sequence ID" value="OGC46255.1"/>
    <property type="molecule type" value="Genomic_DNA"/>
</dbReference>
<name>A0A1F4UMQ0_UNCKA</name>
<feature type="transmembrane region" description="Helical" evidence="1">
    <location>
        <begin position="231"/>
        <end position="250"/>
    </location>
</feature>
<dbReference type="AlphaFoldDB" id="A0A1F4UMQ0"/>
<feature type="transmembrane region" description="Helical" evidence="1">
    <location>
        <begin position="52"/>
        <end position="70"/>
    </location>
</feature>
<feature type="transmembrane region" description="Helical" evidence="1">
    <location>
        <begin position="156"/>
        <end position="179"/>
    </location>
</feature>
<accession>A0A1F4UMQ0</accession>
<dbReference type="Proteomes" id="UP000178615">
    <property type="component" value="Unassembled WGS sequence"/>
</dbReference>
<keyword evidence="1" id="KW-0812">Transmembrane</keyword>
<keyword evidence="1" id="KW-0472">Membrane</keyword>
<evidence type="ECO:0000313" key="3">
    <source>
        <dbReference type="Proteomes" id="UP000178615"/>
    </source>
</evidence>
<organism evidence="2 3">
    <name type="scientific">candidate division WWE3 bacterium RBG_19FT_COMBO_34_6</name>
    <dbReference type="NCBI Taxonomy" id="1802612"/>
    <lineage>
        <taxon>Bacteria</taxon>
        <taxon>Katanobacteria</taxon>
    </lineage>
</organism>
<feature type="transmembrane region" description="Helical" evidence="1">
    <location>
        <begin position="199"/>
        <end position="219"/>
    </location>
</feature>
<proteinExistence type="predicted"/>
<feature type="transmembrane region" description="Helical" evidence="1">
    <location>
        <begin position="117"/>
        <end position="135"/>
    </location>
</feature>
<evidence type="ECO:0000313" key="2">
    <source>
        <dbReference type="EMBL" id="OGC46255.1"/>
    </source>
</evidence>